<dbReference type="PANTHER" id="PTHR24193:SF121">
    <property type="entry name" value="ADA2A-CONTAINING COMPLEX COMPONENT 3, ISOFORM D"/>
    <property type="match status" value="1"/>
</dbReference>
<organism evidence="4 5">
    <name type="scientific">Fusarium zealandicum</name>
    <dbReference type="NCBI Taxonomy" id="1053134"/>
    <lineage>
        <taxon>Eukaryota</taxon>
        <taxon>Fungi</taxon>
        <taxon>Dikarya</taxon>
        <taxon>Ascomycota</taxon>
        <taxon>Pezizomycotina</taxon>
        <taxon>Sordariomycetes</taxon>
        <taxon>Hypocreomycetidae</taxon>
        <taxon>Hypocreales</taxon>
        <taxon>Nectriaceae</taxon>
        <taxon>Fusarium</taxon>
        <taxon>Fusarium staphyleae species complex</taxon>
    </lineage>
</organism>
<dbReference type="AlphaFoldDB" id="A0A8H4XM21"/>
<name>A0A8H4XM21_9HYPO</name>
<comment type="caution">
    <text evidence="4">The sequence shown here is derived from an EMBL/GenBank/DDBJ whole genome shotgun (WGS) entry which is preliminary data.</text>
</comment>
<keyword evidence="5" id="KW-1185">Reference proteome</keyword>
<dbReference type="OrthoDB" id="194358at2759"/>
<dbReference type="GO" id="GO:0005634">
    <property type="term" value="C:nucleus"/>
    <property type="evidence" value="ECO:0007669"/>
    <property type="project" value="TreeGrafter"/>
</dbReference>
<evidence type="ECO:0000313" key="5">
    <source>
        <dbReference type="Proteomes" id="UP000635477"/>
    </source>
</evidence>
<dbReference type="InterPro" id="IPR050663">
    <property type="entry name" value="Ankyrin-SOCS_Box"/>
</dbReference>
<dbReference type="GO" id="GO:0045944">
    <property type="term" value="P:positive regulation of transcription by RNA polymerase II"/>
    <property type="evidence" value="ECO:0007669"/>
    <property type="project" value="TreeGrafter"/>
</dbReference>
<feature type="repeat" description="ANK" evidence="3">
    <location>
        <begin position="316"/>
        <end position="358"/>
    </location>
</feature>
<reference evidence="4" key="2">
    <citation type="submission" date="2020-05" db="EMBL/GenBank/DDBJ databases">
        <authorList>
            <person name="Kim H.-S."/>
            <person name="Proctor R.H."/>
            <person name="Brown D.W."/>
        </authorList>
    </citation>
    <scope>NUCLEOTIDE SEQUENCE</scope>
    <source>
        <strain evidence="4">NRRL 22465</strain>
    </source>
</reference>
<sequence length="558" mass="62533">MASSPGSARMEQIPAEMMFQIIDNMGDLEDIYNLTRCSHALRRYEFLLYRRDSREGKFAALRHASLKLKGEEGLDVINKCLETVQGPVKQAKAVNTTFRHQEGVATALHFAAALGNTDIVERLVAAGANVSSHAIYLSVWLGEPEAILGSALLRRELNDVGWLPTMMPYLRKDMATYNFLYEKATPTSVLAMPLWSDIRNRAVTTHHVAAILNDPTLLEHASSKHPGQKDLLTPRSMSSVVHFAIHTQEIGILEKVEELRYSRNKHDATGNMPIHTAIHMALTGSTAVERKKAASDLEFLIAKMGANAMQERSTRRGETPLIMAAGGFRHEWSKAHLNIRRVIASLLKHGANINSFDRSGNTILGLLTNAIIVAGNEGNESLEKYFRFLVKECHADVNLQVLSPDAGEIPSVMLRVLLSNKRLKSNCPFLDYPDYVFSLMDAHWVDLKTGCSIFHALAARVLTNLTDRWMLSLEMKRVEQFLDGLVRYRPNGKPPAPLMFRDPQGRTVVDILSTVNHHKPRLQRQIQVLLDRQLEDPLIVQAAQDMEASYQQAQQAQQ</sequence>
<dbReference type="PANTHER" id="PTHR24193">
    <property type="entry name" value="ANKYRIN REPEAT PROTEIN"/>
    <property type="match status" value="1"/>
</dbReference>
<keyword evidence="2 3" id="KW-0040">ANK repeat</keyword>
<feature type="repeat" description="ANK" evidence="3">
    <location>
        <begin position="103"/>
        <end position="135"/>
    </location>
</feature>
<accession>A0A8H4XM21</accession>
<evidence type="ECO:0000256" key="3">
    <source>
        <dbReference type="PROSITE-ProRule" id="PRU00023"/>
    </source>
</evidence>
<keyword evidence="1" id="KW-0677">Repeat</keyword>
<dbReference type="Pfam" id="PF00023">
    <property type="entry name" value="Ank"/>
    <property type="match status" value="1"/>
</dbReference>
<evidence type="ECO:0008006" key="6">
    <source>
        <dbReference type="Google" id="ProtNLM"/>
    </source>
</evidence>
<dbReference type="GO" id="GO:0000976">
    <property type="term" value="F:transcription cis-regulatory region binding"/>
    <property type="evidence" value="ECO:0007669"/>
    <property type="project" value="TreeGrafter"/>
</dbReference>
<evidence type="ECO:0000256" key="2">
    <source>
        <dbReference type="ARBA" id="ARBA00023043"/>
    </source>
</evidence>
<dbReference type="SMART" id="SM00248">
    <property type="entry name" value="ANK"/>
    <property type="match status" value="2"/>
</dbReference>
<evidence type="ECO:0000313" key="4">
    <source>
        <dbReference type="EMBL" id="KAF4980915.1"/>
    </source>
</evidence>
<dbReference type="InterPro" id="IPR002110">
    <property type="entry name" value="Ankyrin_rpt"/>
</dbReference>
<dbReference type="PROSITE" id="PS50297">
    <property type="entry name" value="ANK_REP_REGION"/>
    <property type="match status" value="1"/>
</dbReference>
<reference evidence="4" key="1">
    <citation type="journal article" date="2020" name="BMC Genomics">
        <title>Correction to: Identification and distribution of gene clusters required for synthesis of sphingolipid metabolism inhibitors in diverse species of the filamentous fungus Fusarium.</title>
        <authorList>
            <person name="Kim H.S."/>
            <person name="Lohmar J.M."/>
            <person name="Busman M."/>
            <person name="Brown D.W."/>
            <person name="Naumann T.A."/>
            <person name="Divon H.H."/>
            <person name="Lysoe E."/>
            <person name="Uhlig S."/>
            <person name="Proctor R.H."/>
        </authorList>
    </citation>
    <scope>NUCLEOTIDE SEQUENCE</scope>
    <source>
        <strain evidence="4">NRRL 22465</strain>
    </source>
</reference>
<dbReference type="EMBL" id="JABEYC010000198">
    <property type="protein sequence ID" value="KAF4980915.1"/>
    <property type="molecule type" value="Genomic_DNA"/>
</dbReference>
<proteinExistence type="predicted"/>
<dbReference type="Proteomes" id="UP000635477">
    <property type="component" value="Unassembled WGS sequence"/>
</dbReference>
<gene>
    <name evidence="4" type="ORF">FZEAL_3200</name>
</gene>
<dbReference type="SUPFAM" id="SSF48403">
    <property type="entry name" value="Ankyrin repeat"/>
    <property type="match status" value="1"/>
</dbReference>
<dbReference type="InterPro" id="IPR036770">
    <property type="entry name" value="Ankyrin_rpt-contain_sf"/>
</dbReference>
<evidence type="ECO:0000256" key="1">
    <source>
        <dbReference type="ARBA" id="ARBA00022737"/>
    </source>
</evidence>
<dbReference type="Gene3D" id="1.25.40.20">
    <property type="entry name" value="Ankyrin repeat-containing domain"/>
    <property type="match status" value="2"/>
</dbReference>
<protein>
    <recommendedName>
        <fullName evidence="6">Ankyrin</fullName>
    </recommendedName>
</protein>
<dbReference type="PROSITE" id="PS50088">
    <property type="entry name" value="ANK_REPEAT"/>
    <property type="match status" value="2"/>
</dbReference>